<keyword evidence="3" id="KW-1185">Reference proteome</keyword>
<comment type="caution">
    <text evidence="2">The sequence shown here is derived from an EMBL/GenBank/DDBJ whole genome shotgun (WGS) entry which is preliminary data.</text>
</comment>
<protein>
    <submittedName>
        <fullName evidence="2">Uncharacterized protein</fullName>
    </submittedName>
</protein>
<organism evidence="2 3">
    <name type="scientific">Lasiosphaeria ovina</name>
    <dbReference type="NCBI Taxonomy" id="92902"/>
    <lineage>
        <taxon>Eukaryota</taxon>
        <taxon>Fungi</taxon>
        <taxon>Dikarya</taxon>
        <taxon>Ascomycota</taxon>
        <taxon>Pezizomycotina</taxon>
        <taxon>Sordariomycetes</taxon>
        <taxon>Sordariomycetidae</taxon>
        <taxon>Sordariales</taxon>
        <taxon>Lasiosphaeriaceae</taxon>
        <taxon>Lasiosphaeria</taxon>
    </lineage>
</organism>
<reference evidence="2" key="2">
    <citation type="submission" date="2023-06" db="EMBL/GenBank/DDBJ databases">
        <authorList>
            <consortium name="Lawrence Berkeley National Laboratory"/>
            <person name="Haridas S."/>
            <person name="Hensen N."/>
            <person name="Bonometti L."/>
            <person name="Westerberg I."/>
            <person name="Brannstrom I.O."/>
            <person name="Guillou S."/>
            <person name="Cros-Aarteil S."/>
            <person name="Calhoun S."/>
            <person name="Kuo A."/>
            <person name="Mondo S."/>
            <person name="Pangilinan J."/>
            <person name="Riley R."/>
            <person name="Labutti K."/>
            <person name="Andreopoulos B."/>
            <person name="Lipzen A."/>
            <person name="Chen C."/>
            <person name="Yanf M."/>
            <person name="Daum C."/>
            <person name="Ng V."/>
            <person name="Clum A."/>
            <person name="Steindorff A."/>
            <person name="Ohm R."/>
            <person name="Martin F."/>
            <person name="Silar P."/>
            <person name="Natvig D."/>
            <person name="Lalanne C."/>
            <person name="Gautier V."/>
            <person name="Ament-Velasquez S.L."/>
            <person name="Kruys A."/>
            <person name="Hutchinson M.I."/>
            <person name="Powell A.J."/>
            <person name="Barry K."/>
            <person name="Miller A.N."/>
            <person name="Grigoriev I.V."/>
            <person name="Debuchy R."/>
            <person name="Gladieux P."/>
            <person name="Thoren M.H."/>
            <person name="Johannesson H."/>
        </authorList>
    </citation>
    <scope>NUCLEOTIDE SEQUENCE</scope>
    <source>
        <strain evidence="2">CBS 958.72</strain>
    </source>
</reference>
<proteinExistence type="predicted"/>
<evidence type="ECO:0000313" key="2">
    <source>
        <dbReference type="EMBL" id="KAK3371026.1"/>
    </source>
</evidence>
<sequence>MASSSSSQPPGIVPSWAKPRLELAITPALSPPEFDGDDLNLFNDRRQIIRELVWKILSLDGFFIQNPSAGTLLFDAYIAPHMPRVIQTNIWYAKARRVVVSRLWDLDDFSEWVYSNHVVPARAAGEIDDASWDNIQAFRTFGGNWSAVQREAQRDPNGPLPLFDAGGELAAELLRGDNMPRSSEAYDERERQRADTRDRRRRHRR</sequence>
<dbReference type="EMBL" id="JAULSN010000005">
    <property type="protein sequence ID" value="KAK3371026.1"/>
    <property type="molecule type" value="Genomic_DNA"/>
</dbReference>
<dbReference type="Proteomes" id="UP001287356">
    <property type="component" value="Unassembled WGS sequence"/>
</dbReference>
<reference evidence="2" key="1">
    <citation type="journal article" date="2023" name="Mol. Phylogenet. Evol.">
        <title>Genome-scale phylogeny and comparative genomics of the fungal order Sordariales.</title>
        <authorList>
            <person name="Hensen N."/>
            <person name="Bonometti L."/>
            <person name="Westerberg I."/>
            <person name="Brannstrom I.O."/>
            <person name="Guillou S."/>
            <person name="Cros-Aarteil S."/>
            <person name="Calhoun S."/>
            <person name="Haridas S."/>
            <person name="Kuo A."/>
            <person name="Mondo S."/>
            <person name="Pangilinan J."/>
            <person name="Riley R."/>
            <person name="LaButti K."/>
            <person name="Andreopoulos B."/>
            <person name="Lipzen A."/>
            <person name="Chen C."/>
            <person name="Yan M."/>
            <person name="Daum C."/>
            <person name="Ng V."/>
            <person name="Clum A."/>
            <person name="Steindorff A."/>
            <person name="Ohm R.A."/>
            <person name="Martin F."/>
            <person name="Silar P."/>
            <person name="Natvig D.O."/>
            <person name="Lalanne C."/>
            <person name="Gautier V."/>
            <person name="Ament-Velasquez S.L."/>
            <person name="Kruys A."/>
            <person name="Hutchinson M.I."/>
            <person name="Powell A.J."/>
            <person name="Barry K."/>
            <person name="Miller A.N."/>
            <person name="Grigoriev I.V."/>
            <person name="Debuchy R."/>
            <person name="Gladieux P."/>
            <person name="Hiltunen Thoren M."/>
            <person name="Johannesson H."/>
        </authorList>
    </citation>
    <scope>NUCLEOTIDE SEQUENCE</scope>
    <source>
        <strain evidence="2">CBS 958.72</strain>
    </source>
</reference>
<dbReference type="AlphaFoldDB" id="A0AAE0K7T2"/>
<accession>A0AAE0K7T2</accession>
<evidence type="ECO:0000313" key="3">
    <source>
        <dbReference type="Proteomes" id="UP001287356"/>
    </source>
</evidence>
<gene>
    <name evidence="2" type="ORF">B0T24DRAFT_304649</name>
</gene>
<evidence type="ECO:0000256" key="1">
    <source>
        <dbReference type="SAM" id="MobiDB-lite"/>
    </source>
</evidence>
<feature type="compositionally biased region" description="Basic and acidic residues" evidence="1">
    <location>
        <begin position="184"/>
        <end position="198"/>
    </location>
</feature>
<name>A0AAE0K7T2_9PEZI</name>
<feature type="region of interest" description="Disordered" evidence="1">
    <location>
        <begin position="174"/>
        <end position="205"/>
    </location>
</feature>